<dbReference type="InterPro" id="IPR010052">
    <property type="entry name" value="T2SS_protein-GspI"/>
</dbReference>
<dbReference type="EMBL" id="CAADFW010000054">
    <property type="protein sequence ID" value="VFK61145.1"/>
    <property type="molecule type" value="Genomic_DNA"/>
</dbReference>
<keyword evidence="3" id="KW-1003">Cell membrane</keyword>
<evidence type="ECO:0000256" key="4">
    <source>
        <dbReference type="ARBA" id="ARBA00022481"/>
    </source>
</evidence>
<dbReference type="Pfam" id="PF02501">
    <property type="entry name" value="T2SSI"/>
    <property type="match status" value="1"/>
</dbReference>
<evidence type="ECO:0000256" key="7">
    <source>
        <dbReference type="ARBA" id="ARBA00022989"/>
    </source>
</evidence>
<accession>A0A451A523</accession>
<dbReference type="SUPFAM" id="SSF54523">
    <property type="entry name" value="Pili subunits"/>
    <property type="match status" value="1"/>
</dbReference>
<comment type="subcellular location">
    <subcellularLocation>
        <location evidence="1 9">Cell inner membrane</location>
        <topology evidence="1 9">Single-pass membrane protein</topology>
    </subcellularLocation>
</comment>
<dbReference type="InterPro" id="IPR003413">
    <property type="entry name" value="T2SS_GspI_C"/>
</dbReference>
<dbReference type="EMBL" id="CAADFT010000148">
    <property type="protein sequence ID" value="VFK48957.1"/>
    <property type="molecule type" value="Genomic_DNA"/>
</dbReference>
<reference evidence="12" key="1">
    <citation type="submission" date="2019-02" db="EMBL/GenBank/DDBJ databases">
        <authorList>
            <person name="Gruber-Vodicka R. H."/>
            <person name="Seah K. B. B."/>
        </authorList>
    </citation>
    <scope>NUCLEOTIDE SEQUENCE</scope>
    <source>
        <strain evidence="11">BECK_BZ125</strain>
        <strain evidence="12">BECK_BZ126</strain>
    </source>
</reference>
<evidence type="ECO:0000256" key="1">
    <source>
        <dbReference type="ARBA" id="ARBA00004377"/>
    </source>
</evidence>
<feature type="transmembrane region" description="Helical" evidence="9">
    <location>
        <begin position="12"/>
        <end position="33"/>
    </location>
</feature>
<proteinExistence type="inferred from homology"/>
<comment type="subunit">
    <text evidence="9">Type II secretion is composed of four main components: the outer membrane complex, the inner membrane complex, the cytoplasmic secretion ATPase and the periplasm-spanning pseudopilus.</text>
</comment>
<evidence type="ECO:0000256" key="6">
    <source>
        <dbReference type="ARBA" id="ARBA00022692"/>
    </source>
</evidence>
<evidence type="ECO:0000256" key="9">
    <source>
        <dbReference type="RuleBase" id="RU368030"/>
    </source>
</evidence>
<comment type="similarity">
    <text evidence="2 9">Belongs to the GSP I family.</text>
</comment>
<dbReference type="GO" id="GO:0005886">
    <property type="term" value="C:plasma membrane"/>
    <property type="evidence" value="ECO:0007669"/>
    <property type="project" value="UniProtKB-SubCell"/>
</dbReference>
<evidence type="ECO:0000256" key="2">
    <source>
        <dbReference type="ARBA" id="ARBA00008358"/>
    </source>
</evidence>
<dbReference type="Pfam" id="PF07963">
    <property type="entry name" value="N_methyl"/>
    <property type="match status" value="1"/>
</dbReference>
<evidence type="ECO:0000313" key="12">
    <source>
        <dbReference type="EMBL" id="VFK61145.1"/>
    </source>
</evidence>
<comment type="function">
    <text evidence="9">Component of the type II secretion system required for the energy-dependent secretion of extracellular factors such as proteases and toxins from the periplasm.</text>
</comment>
<evidence type="ECO:0000259" key="10">
    <source>
        <dbReference type="Pfam" id="PF02501"/>
    </source>
</evidence>
<dbReference type="AlphaFoldDB" id="A0A451A523"/>
<keyword evidence="7 9" id="KW-1133">Transmembrane helix</keyword>
<dbReference type="Gene3D" id="3.30.1300.30">
    <property type="entry name" value="GSPII I/J protein-like"/>
    <property type="match status" value="1"/>
</dbReference>
<comment type="PTM">
    <text evidence="9">Cleaved by prepilin peptidase.</text>
</comment>
<feature type="domain" description="Type II secretion system protein GspI C-terminal" evidence="10">
    <location>
        <begin position="42"/>
        <end position="120"/>
    </location>
</feature>
<dbReference type="GO" id="GO:0015627">
    <property type="term" value="C:type II protein secretion system complex"/>
    <property type="evidence" value="ECO:0007669"/>
    <property type="project" value="UniProtKB-UniRule"/>
</dbReference>
<evidence type="ECO:0000256" key="3">
    <source>
        <dbReference type="ARBA" id="ARBA00022475"/>
    </source>
</evidence>
<sequence length="131" mass="14879">MPVVKDKGFTLIEVLMALGILTIALGALVKGLVENTRGAIYLQNRMIAHWVAANTVTEIRLREDWPPLGAEQGSATMAKQKWYWTARITETDDQDLRRIDMEVRSDDTEGRILEMLVSYVGKPFDSLEEER</sequence>
<organism evidence="12">
    <name type="scientific">Candidatus Kentrum sp. TC</name>
    <dbReference type="NCBI Taxonomy" id="2126339"/>
    <lineage>
        <taxon>Bacteria</taxon>
        <taxon>Pseudomonadati</taxon>
        <taxon>Pseudomonadota</taxon>
        <taxon>Gammaproteobacteria</taxon>
        <taxon>Candidatus Kentrum</taxon>
    </lineage>
</organism>
<dbReference type="InterPro" id="IPR012902">
    <property type="entry name" value="N_methyl_site"/>
</dbReference>
<evidence type="ECO:0000256" key="8">
    <source>
        <dbReference type="ARBA" id="ARBA00023136"/>
    </source>
</evidence>
<dbReference type="GO" id="GO:0015628">
    <property type="term" value="P:protein secretion by the type II secretion system"/>
    <property type="evidence" value="ECO:0007669"/>
    <property type="project" value="UniProtKB-UniRule"/>
</dbReference>
<evidence type="ECO:0000313" key="11">
    <source>
        <dbReference type="EMBL" id="VFK48957.1"/>
    </source>
</evidence>
<keyword evidence="8 9" id="KW-0472">Membrane</keyword>
<keyword evidence="5 9" id="KW-0997">Cell inner membrane</keyword>
<dbReference type="PANTHER" id="PTHR38779">
    <property type="entry name" value="TYPE II SECRETION SYSTEM PROTEIN I-RELATED"/>
    <property type="match status" value="1"/>
</dbReference>
<dbReference type="NCBIfam" id="TIGR02532">
    <property type="entry name" value="IV_pilin_GFxxxE"/>
    <property type="match status" value="1"/>
</dbReference>
<name>A0A451A523_9GAMM</name>
<keyword evidence="4 9" id="KW-0488">Methylation</keyword>
<dbReference type="PANTHER" id="PTHR38779:SF2">
    <property type="entry name" value="TYPE II SECRETION SYSTEM PROTEIN I-RELATED"/>
    <property type="match status" value="1"/>
</dbReference>
<dbReference type="NCBIfam" id="TIGR01707">
    <property type="entry name" value="gspI"/>
    <property type="match status" value="1"/>
</dbReference>
<protein>
    <recommendedName>
        <fullName evidence="9">Type II secretion system protein I</fullName>
        <shortName evidence="9">T2SS minor pseudopilin I</shortName>
    </recommendedName>
</protein>
<dbReference type="PROSITE" id="PS00409">
    <property type="entry name" value="PROKAR_NTER_METHYL"/>
    <property type="match status" value="1"/>
</dbReference>
<dbReference type="InterPro" id="IPR045584">
    <property type="entry name" value="Pilin-like"/>
</dbReference>
<gene>
    <name evidence="11" type="ORF">BECKTC1821E_GA0114239_11486</name>
    <name evidence="12" type="ORF">BECKTC1821F_GA0114240_105412</name>
</gene>
<evidence type="ECO:0000256" key="5">
    <source>
        <dbReference type="ARBA" id="ARBA00022519"/>
    </source>
</evidence>
<keyword evidence="6 9" id="KW-0812">Transmembrane</keyword>